<feature type="transmembrane region" description="Helical" evidence="1">
    <location>
        <begin position="6"/>
        <end position="24"/>
    </location>
</feature>
<keyword evidence="1" id="KW-0472">Membrane</keyword>
<name>A0A951UGI3_9NOST</name>
<evidence type="ECO:0000313" key="2">
    <source>
        <dbReference type="EMBL" id="MBW4562549.1"/>
    </source>
</evidence>
<dbReference type="Proteomes" id="UP000715781">
    <property type="component" value="Unassembled WGS sequence"/>
</dbReference>
<protein>
    <submittedName>
        <fullName evidence="2">Uncharacterized protein</fullName>
    </submittedName>
</protein>
<keyword evidence="1" id="KW-0812">Transmembrane</keyword>
<dbReference type="AlphaFoldDB" id="A0A951UGI3"/>
<reference evidence="2" key="1">
    <citation type="submission" date="2021-05" db="EMBL/GenBank/DDBJ databases">
        <authorList>
            <person name="Pietrasiak N."/>
            <person name="Ward R."/>
            <person name="Stajich J.E."/>
            <person name="Kurbessoian T."/>
        </authorList>
    </citation>
    <scope>NUCLEOTIDE SEQUENCE</scope>
    <source>
        <strain evidence="2">JT2-VF2</strain>
    </source>
</reference>
<dbReference type="EMBL" id="JAHHHN010000008">
    <property type="protein sequence ID" value="MBW4562549.1"/>
    <property type="molecule type" value="Genomic_DNA"/>
</dbReference>
<reference evidence="2" key="2">
    <citation type="journal article" date="2022" name="Microbiol. Resour. Announc.">
        <title>Metagenome Sequencing to Explore Phylogenomics of Terrestrial Cyanobacteria.</title>
        <authorList>
            <person name="Ward R.D."/>
            <person name="Stajich J.E."/>
            <person name="Johansen J.R."/>
            <person name="Huntemann M."/>
            <person name="Clum A."/>
            <person name="Foster B."/>
            <person name="Foster B."/>
            <person name="Roux S."/>
            <person name="Palaniappan K."/>
            <person name="Varghese N."/>
            <person name="Mukherjee S."/>
            <person name="Reddy T.B.K."/>
            <person name="Daum C."/>
            <person name="Copeland A."/>
            <person name="Chen I.A."/>
            <person name="Ivanova N.N."/>
            <person name="Kyrpides N.C."/>
            <person name="Shapiro N."/>
            <person name="Eloe-Fadrosh E.A."/>
            <person name="Pietrasiak N."/>
        </authorList>
    </citation>
    <scope>NUCLEOTIDE SEQUENCE</scope>
    <source>
        <strain evidence="2">JT2-VF2</strain>
    </source>
</reference>
<evidence type="ECO:0000256" key="1">
    <source>
        <dbReference type="SAM" id="Phobius"/>
    </source>
</evidence>
<comment type="caution">
    <text evidence="2">The sequence shown here is derived from an EMBL/GenBank/DDBJ whole genome shotgun (WGS) entry which is preliminary data.</text>
</comment>
<gene>
    <name evidence="2" type="ORF">KME32_15640</name>
</gene>
<organism evidence="2 3">
    <name type="scientific">Mojavia pulchra JT2-VF2</name>
    <dbReference type="NCBI Taxonomy" id="287848"/>
    <lineage>
        <taxon>Bacteria</taxon>
        <taxon>Bacillati</taxon>
        <taxon>Cyanobacteriota</taxon>
        <taxon>Cyanophyceae</taxon>
        <taxon>Nostocales</taxon>
        <taxon>Nostocaceae</taxon>
    </lineage>
</organism>
<evidence type="ECO:0000313" key="3">
    <source>
        <dbReference type="Proteomes" id="UP000715781"/>
    </source>
</evidence>
<accession>A0A951UGI3</accession>
<keyword evidence="1" id="KW-1133">Transmembrane helix</keyword>
<sequence>MRRNQFFYILFVVSLVGILGFSYANKRSPVTSCHSWGFISAKAEKYYTYPEKLVVQPWRGQHHVYGIFMVPNGHTPDYLITVTLPETKTYCGTINYGRSNSMEGISAKPGHYLVKGYLNTRIALWWIAHGKVDQLKQPSNWKLGYTKKEQT</sequence>
<proteinExistence type="predicted"/>